<evidence type="ECO:0000313" key="1">
    <source>
        <dbReference type="EMBL" id="SHM12042.1"/>
    </source>
</evidence>
<dbReference type="OrthoDB" id="9134166at2"/>
<dbReference type="InterPro" id="IPR029063">
    <property type="entry name" value="SAM-dependent_MTases_sf"/>
</dbReference>
<keyword evidence="2" id="KW-1185">Reference proteome</keyword>
<dbReference type="RefSeq" id="WP_073288752.1">
    <property type="nucleotide sequence ID" value="NZ_FRAS01000035.1"/>
</dbReference>
<dbReference type="STRING" id="1121959.SAMN02746009_03973"/>
<organism evidence="1 2">
    <name type="scientific">Hymenobacter psychrotolerans DSM 18569</name>
    <dbReference type="NCBI Taxonomy" id="1121959"/>
    <lineage>
        <taxon>Bacteria</taxon>
        <taxon>Pseudomonadati</taxon>
        <taxon>Bacteroidota</taxon>
        <taxon>Cytophagia</taxon>
        <taxon>Cytophagales</taxon>
        <taxon>Hymenobacteraceae</taxon>
        <taxon>Hymenobacter</taxon>
    </lineage>
</organism>
<evidence type="ECO:0000313" key="2">
    <source>
        <dbReference type="Proteomes" id="UP000183947"/>
    </source>
</evidence>
<dbReference type="Proteomes" id="UP000183947">
    <property type="component" value="Unassembled WGS sequence"/>
</dbReference>
<name>A0A1M7G6P1_9BACT</name>
<evidence type="ECO:0008006" key="3">
    <source>
        <dbReference type="Google" id="ProtNLM"/>
    </source>
</evidence>
<gene>
    <name evidence="1" type="ORF">SAMN02746009_03973</name>
</gene>
<proteinExistence type="predicted"/>
<sequence length="209" mass="23099">MSRVVVSLFDHSGRFTEPWAAAGYVCYCVDVQHPPGETWQGNVCLVGGDIRRFVPPPGPVAFVAAFPPCTDLSNAGAHLFRVKGIRALAAALNLVGAAADLCHRLGSPYFLENPRGQLRHYWREPDHQFDPCEYAGWLEDPEPEAYTKRTCLWTGHGFIMPDKRPVFPIKGSMVDKVPGSKNRANIRSLTPRGFSAAVFHAHHQALQPV</sequence>
<protein>
    <recommendedName>
        <fullName evidence="3">DNA (Cytosine-5)-methyltransferase 1</fullName>
    </recommendedName>
</protein>
<dbReference type="AlphaFoldDB" id="A0A1M7G6P1"/>
<dbReference type="Gene3D" id="3.40.50.150">
    <property type="entry name" value="Vaccinia Virus protein VP39"/>
    <property type="match status" value="1"/>
</dbReference>
<dbReference type="EMBL" id="FRAS01000035">
    <property type="protein sequence ID" value="SHM12042.1"/>
    <property type="molecule type" value="Genomic_DNA"/>
</dbReference>
<reference evidence="2" key="1">
    <citation type="submission" date="2016-11" db="EMBL/GenBank/DDBJ databases">
        <authorList>
            <person name="Varghese N."/>
            <person name="Submissions S."/>
        </authorList>
    </citation>
    <scope>NUCLEOTIDE SEQUENCE [LARGE SCALE GENOMIC DNA]</scope>
    <source>
        <strain evidence="2">DSM 18569</strain>
    </source>
</reference>
<accession>A0A1M7G6P1</accession>